<dbReference type="PANTHER" id="PTHR45527:SF1">
    <property type="entry name" value="FATTY ACID SYNTHASE"/>
    <property type="match status" value="1"/>
</dbReference>
<gene>
    <name evidence="2" type="ORF">DFR42_1181</name>
</gene>
<protein>
    <submittedName>
        <fullName evidence="2">Condensation domain-containing protein</fullName>
    </submittedName>
</protein>
<accession>A0A318IRA8</accession>
<organism evidence="2 3">
    <name type="scientific">Undibacterium pigrum</name>
    <dbReference type="NCBI Taxonomy" id="401470"/>
    <lineage>
        <taxon>Bacteria</taxon>
        <taxon>Pseudomonadati</taxon>
        <taxon>Pseudomonadota</taxon>
        <taxon>Betaproteobacteria</taxon>
        <taxon>Burkholderiales</taxon>
        <taxon>Oxalobacteraceae</taxon>
        <taxon>Undibacterium</taxon>
    </lineage>
</organism>
<proteinExistence type="predicted"/>
<dbReference type="GO" id="GO:0044550">
    <property type="term" value="P:secondary metabolite biosynthetic process"/>
    <property type="evidence" value="ECO:0007669"/>
    <property type="project" value="TreeGrafter"/>
</dbReference>
<dbReference type="AlphaFoldDB" id="A0A318IRA8"/>
<dbReference type="Proteomes" id="UP000247792">
    <property type="component" value="Unassembled WGS sequence"/>
</dbReference>
<evidence type="ECO:0000313" key="3">
    <source>
        <dbReference type="Proteomes" id="UP000247792"/>
    </source>
</evidence>
<dbReference type="Pfam" id="PF00668">
    <property type="entry name" value="Condensation"/>
    <property type="match status" value="1"/>
</dbReference>
<dbReference type="Gene3D" id="3.30.559.30">
    <property type="entry name" value="Nonribosomal peptide synthetase, condensation domain"/>
    <property type="match status" value="1"/>
</dbReference>
<dbReference type="PANTHER" id="PTHR45527">
    <property type="entry name" value="NONRIBOSOMAL PEPTIDE SYNTHETASE"/>
    <property type="match status" value="1"/>
</dbReference>
<dbReference type="EMBL" id="QJKB01000018">
    <property type="protein sequence ID" value="PXX37180.1"/>
    <property type="molecule type" value="Genomic_DNA"/>
</dbReference>
<keyword evidence="3" id="KW-1185">Reference proteome</keyword>
<comment type="caution">
    <text evidence="2">The sequence shown here is derived from an EMBL/GenBank/DDBJ whole genome shotgun (WGS) entry which is preliminary data.</text>
</comment>
<dbReference type="Gene3D" id="3.30.559.10">
    <property type="entry name" value="Chloramphenicol acetyltransferase-like domain"/>
    <property type="match status" value="1"/>
</dbReference>
<feature type="non-terminal residue" evidence="2">
    <location>
        <position position="470"/>
    </location>
</feature>
<name>A0A318IRA8_9BURK</name>
<evidence type="ECO:0000259" key="1">
    <source>
        <dbReference type="Pfam" id="PF00668"/>
    </source>
</evidence>
<dbReference type="OrthoDB" id="9154499at2"/>
<dbReference type="InterPro" id="IPR001242">
    <property type="entry name" value="Condensation_dom"/>
</dbReference>
<feature type="domain" description="Condensation" evidence="1">
    <location>
        <begin position="9"/>
        <end position="444"/>
    </location>
</feature>
<dbReference type="SUPFAM" id="SSF52777">
    <property type="entry name" value="CoA-dependent acyltransferases"/>
    <property type="match status" value="2"/>
</dbReference>
<sequence>MNSEILKKLTLAQQSIYFDQLLKPDSPVYNVGLLCRIFGEENVECLHECIAAILNSPSPLMSDCARILIEEVSARETPKTLFPLTIFDLSLEDFDAARLIVDEHIKKSMETVMEMNGPPLIKSFVFVMPELETWWFVQAHHILSDASGLVNFVHAVADKYNEANNESEKKDDLDTEKSYLNAANLNSEITENNLLKRQFWKDEFCQFPNPIFLHQRNKSGKSYTHAVSKKIPLRIRQELKTRGFECRHALRAALILYFSRIFDGDEIVLGSVVHGRNRHELHDALGMFSRILPTRVSRGENLTISQFLENTSKKIKSVYQHQADPIVLMAREAGVFQIRKNGLADVVFNYINLSRPIKFRKASCLLSFINNPCELGPVQLRLYDRGDESDWDVVLYCESEFFSAEETSALLDRLLHILGVFGQENSQTKYSNLDLLFPQERYQILEEWNSTQAHYPQDKCIHALFEEQVV</sequence>
<dbReference type="GO" id="GO:0043041">
    <property type="term" value="P:amino acid activation for nonribosomal peptide biosynthetic process"/>
    <property type="evidence" value="ECO:0007669"/>
    <property type="project" value="TreeGrafter"/>
</dbReference>
<reference evidence="2 3" key="1">
    <citation type="submission" date="2018-05" db="EMBL/GenBank/DDBJ databases">
        <title>Genomic Encyclopedia of Type Strains, Phase IV (KMG-IV): sequencing the most valuable type-strain genomes for metagenomic binning, comparative biology and taxonomic classification.</title>
        <authorList>
            <person name="Goeker M."/>
        </authorList>
    </citation>
    <scope>NUCLEOTIDE SEQUENCE [LARGE SCALE GENOMIC DNA]</scope>
    <source>
        <strain evidence="2 3">DSM 19792</strain>
    </source>
</reference>
<dbReference type="RefSeq" id="WP_146218979.1">
    <property type="nucleotide sequence ID" value="NZ_QJKB01000018.1"/>
</dbReference>
<dbReference type="GO" id="GO:0031177">
    <property type="term" value="F:phosphopantetheine binding"/>
    <property type="evidence" value="ECO:0007669"/>
    <property type="project" value="TreeGrafter"/>
</dbReference>
<dbReference type="InterPro" id="IPR023213">
    <property type="entry name" value="CAT-like_dom_sf"/>
</dbReference>
<dbReference type="GO" id="GO:0003824">
    <property type="term" value="F:catalytic activity"/>
    <property type="evidence" value="ECO:0007669"/>
    <property type="project" value="InterPro"/>
</dbReference>
<evidence type="ECO:0000313" key="2">
    <source>
        <dbReference type="EMBL" id="PXX37180.1"/>
    </source>
</evidence>
<dbReference type="GO" id="GO:0005737">
    <property type="term" value="C:cytoplasm"/>
    <property type="evidence" value="ECO:0007669"/>
    <property type="project" value="TreeGrafter"/>
</dbReference>